<dbReference type="SUPFAM" id="SSF51735">
    <property type="entry name" value="NAD(P)-binding Rossmann-fold domains"/>
    <property type="match status" value="1"/>
</dbReference>
<dbReference type="Proteomes" id="UP001500016">
    <property type="component" value="Unassembled WGS sequence"/>
</dbReference>
<dbReference type="PANTHER" id="PTHR14239:SF10">
    <property type="entry name" value="REDUCTASE"/>
    <property type="match status" value="1"/>
</dbReference>
<dbReference type="InterPro" id="IPR051267">
    <property type="entry name" value="STEAP_metalloreductase"/>
</dbReference>
<dbReference type="InterPro" id="IPR036291">
    <property type="entry name" value="NAD(P)-bd_dom_sf"/>
</dbReference>
<reference evidence="2" key="1">
    <citation type="journal article" date="2019" name="Int. J. Syst. Evol. Microbiol.">
        <title>The Global Catalogue of Microorganisms (GCM) 10K type strain sequencing project: providing services to taxonomists for standard genome sequencing and annotation.</title>
        <authorList>
            <consortium name="The Broad Institute Genomics Platform"/>
            <consortium name="The Broad Institute Genome Sequencing Center for Infectious Disease"/>
            <person name="Wu L."/>
            <person name="Ma J."/>
        </authorList>
    </citation>
    <scope>NUCLEOTIDE SEQUENCE [LARGE SCALE GENOMIC DNA]</scope>
    <source>
        <strain evidence="2">JCM 15478</strain>
    </source>
</reference>
<name>A0ABP5H6S5_9ACTN</name>
<comment type="caution">
    <text evidence="1">The sequence shown here is derived from an EMBL/GenBank/DDBJ whole genome shotgun (WGS) entry which is preliminary data.</text>
</comment>
<evidence type="ECO:0000313" key="1">
    <source>
        <dbReference type="EMBL" id="GAA2064639.1"/>
    </source>
</evidence>
<dbReference type="Gene3D" id="3.40.50.720">
    <property type="entry name" value="NAD(P)-binding Rossmann-like Domain"/>
    <property type="match status" value="1"/>
</dbReference>
<gene>
    <name evidence="1" type="ORF">GCM10009801_09420</name>
</gene>
<evidence type="ECO:0000313" key="2">
    <source>
        <dbReference type="Proteomes" id="UP001500016"/>
    </source>
</evidence>
<organism evidence="1 2">
    <name type="scientific">Streptomyces albiaxialis</name>
    <dbReference type="NCBI Taxonomy" id="329523"/>
    <lineage>
        <taxon>Bacteria</taxon>
        <taxon>Bacillati</taxon>
        <taxon>Actinomycetota</taxon>
        <taxon>Actinomycetes</taxon>
        <taxon>Kitasatosporales</taxon>
        <taxon>Streptomycetaceae</taxon>
        <taxon>Streptomyces</taxon>
    </lineage>
</organism>
<proteinExistence type="predicted"/>
<sequence length="189" mass="19473">MATALGGAWRRAGHEVLVAGRDRHREAAAYGDVVLAALPADVAPEVVKGLGEALAGRTVLDCTNPIVPVEGEGLMLSTGGVTSVARRMAEAAPHAHVVKAFNLCHESVWTREELVYEGAPLAVPYCADDADAGARTAELITSMGCAPLACGGLARAAYLEATGAFAIGVWWSGGETRHVFPTPAEAVTA</sequence>
<dbReference type="PANTHER" id="PTHR14239">
    <property type="entry name" value="DUDULIN-RELATED"/>
    <property type="match status" value="1"/>
</dbReference>
<protein>
    <submittedName>
        <fullName evidence="1">NAD(P)-binding domain-containing protein</fullName>
    </submittedName>
</protein>
<keyword evidence="2" id="KW-1185">Reference proteome</keyword>
<accession>A0ABP5H6S5</accession>
<dbReference type="EMBL" id="BAAAPE010000001">
    <property type="protein sequence ID" value="GAA2064639.1"/>
    <property type="molecule type" value="Genomic_DNA"/>
</dbReference>